<protein>
    <submittedName>
        <fullName evidence="1">Uncharacterized protein</fullName>
    </submittedName>
</protein>
<proteinExistence type="predicted"/>
<dbReference type="EMBL" id="BMIW01000021">
    <property type="protein sequence ID" value="GGG05590.1"/>
    <property type="molecule type" value="Genomic_DNA"/>
</dbReference>
<sequence length="67" mass="8087">MKDDAHRYTELFLQLCRPVERWLRRLILLLVLSLCLLQLALRIPEIRHMLSSADRLEGVPIHRENRR</sequence>
<comment type="caution">
    <text evidence="1">The sequence shown here is derived from an EMBL/GenBank/DDBJ whole genome shotgun (WGS) entry which is preliminary data.</text>
</comment>
<evidence type="ECO:0000313" key="1">
    <source>
        <dbReference type="EMBL" id="GGG05590.1"/>
    </source>
</evidence>
<dbReference type="Proteomes" id="UP000608420">
    <property type="component" value="Unassembled WGS sequence"/>
</dbReference>
<organism evidence="1 2">
    <name type="scientific">Paenibacillus aceti</name>
    <dbReference type="NCBI Taxonomy" id="1820010"/>
    <lineage>
        <taxon>Bacteria</taxon>
        <taxon>Bacillati</taxon>
        <taxon>Bacillota</taxon>
        <taxon>Bacilli</taxon>
        <taxon>Bacillales</taxon>
        <taxon>Paenibacillaceae</taxon>
        <taxon>Paenibacillus</taxon>
    </lineage>
</organism>
<name>A0ABQ1VYG6_9BACL</name>
<dbReference type="RefSeq" id="WP_229717071.1">
    <property type="nucleotide sequence ID" value="NZ_BMIW01000021.1"/>
</dbReference>
<accession>A0ABQ1VYG6</accession>
<keyword evidence="2" id="KW-1185">Reference proteome</keyword>
<reference evidence="2" key="1">
    <citation type="journal article" date="2019" name="Int. J. Syst. Evol. Microbiol.">
        <title>The Global Catalogue of Microorganisms (GCM) 10K type strain sequencing project: providing services to taxonomists for standard genome sequencing and annotation.</title>
        <authorList>
            <consortium name="The Broad Institute Genomics Platform"/>
            <consortium name="The Broad Institute Genome Sequencing Center for Infectious Disease"/>
            <person name="Wu L."/>
            <person name="Ma J."/>
        </authorList>
    </citation>
    <scope>NUCLEOTIDE SEQUENCE [LARGE SCALE GENOMIC DNA]</scope>
    <source>
        <strain evidence="2">CGMCC 1.15420</strain>
    </source>
</reference>
<evidence type="ECO:0000313" key="2">
    <source>
        <dbReference type="Proteomes" id="UP000608420"/>
    </source>
</evidence>
<gene>
    <name evidence="1" type="ORF">GCM10010913_29210</name>
</gene>